<keyword evidence="3 5" id="KW-0040">ANK repeat</keyword>
<dbReference type="InterPro" id="IPR036770">
    <property type="entry name" value="Ankyrin_rpt-contain_sf"/>
</dbReference>
<evidence type="ECO:0000256" key="2">
    <source>
        <dbReference type="ARBA" id="ARBA00022737"/>
    </source>
</evidence>
<keyword evidence="8" id="KW-1185">Reference proteome</keyword>
<evidence type="ECO:0000256" key="3">
    <source>
        <dbReference type="ARBA" id="ARBA00023043"/>
    </source>
</evidence>
<dbReference type="Pfam" id="PF12796">
    <property type="entry name" value="Ank_2"/>
    <property type="match status" value="1"/>
</dbReference>
<dbReference type="SUPFAM" id="SSF47027">
    <property type="entry name" value="Acyl-CoA binding protein"/>
    <property type="match status" value="1"/>
</dbReference>
<dbReference type="Proteomes" id="UP001378592">
    <property type="component" value="Unassembled WGS sequence"/>
</dbReference>
<dbReference type="AlphaFoldDB" id="A0AAN9VP48"/>
<feature type="repeat" description="ANK" evidence="5">
    <location>
        <begin position="200"/>
        <end position="232"/>
    </location>
</feature>
<dbReference type="PANTHER" id="PTHR24119">
    <property type="entry name" value="ACYL-COA-BINDING DOMAIN-CONTAINING PROTEIN 6"/>
    <property type="match status" value="1"/>
</dbReference>
<dbReference type="GO" id="GO:0000062">
    <property type="term" value="F:fatty-acyl-CoA binding"/>
    <property type="evidence" value="ECO:0007669"/>
    <property type="project" value="InterPro"/>
</dbReference>
<dbReference type="PROSITE" id="PS51228">
    <property type="entry name" value="ACB_2"/>
    <property type="match status" value="1"/>
</dbReference>
<name>A0AAN9VP48_9ORTH</name>
<feature type="domain" description="ACB" evidence="6">
    <location>
        <begin position="11"/>
        <end position="96"/>
    </location>
</feature>
<dbReference type="EMBL" id="JAZDUA010000088">
    <property type="protein sequence ID" value="KAK7868690.1"/>
    <property type="molecule type" value="Genomic_DNA"/>
</dbReference>
<evidence type="ECO:0000313" key="8">
    <source>
        <dbReference type="Proteomes" id="UP001378592"/>
    </source>
</evidence>
<dbReference type="SUPFAM" id="SSF48403">
    <property type="entry name" value="Ankyrin repeat"/>
    <property type="match status" value="1"/>
</dbReference>
<protein>
    <recommendedName>
        <fullName evidence="1">Acyl-CoA-binding domain-containing protein 6</fullName>
    </recommendedName>
</protein>
<dbReference type="PROSITE" id="PS50088">
    <property type="entry name" value="ANK_REPEAT"/>
    <property type="match status" value="1"/>
</dbReference>
<reference evidence="7 8" key="1">
    <citation type="submission" date="2024-03" db="EMBL/GenBank/DDBJ databases">
        <title>The genome assembly and annotation of the cricket Gryllus longicercus Weissman &amp; Gray.</title>
        <authorList>
            <person name="Szrajer S."/>
            <person name="Gray D."/>
            <person name="Ylla G."/>
        </authorList>
    </citation>
    <scope>NUCLEOTIDE SEQUENCE [LARGE SCALE GENOMIC DNA]</scope>
    <source>
        <strain evidence="7">DAG 2021-001</strain>
        <tissue evidence="7">Whole body minus gut</tissue>
    </source>
</reference>
<keyword evidence="2" id="KW-0677">Repeat</keyword>
<evidence type="ECO:0000256" key="4">
    <source>
        <dbReference type="ARBA" id="ARBA00023121"/>
    </source>
</evidence>
<dbReference type="InterPro" id="IPR014352">
    <property type="entry name" value="FERM/acyl-CoA-bd_prot_sf"/>
</dbReference>
<evidence type="ECO:0000256" key="5">
    <source>
        <dbReference type="PROSITE-ProRule" id="PRU00023"/>
    </source>
</evidence>
<dbReference type="PANTHER" id="PTHR24119:SF0">
    <property type="entry name" value="ACYL-COA-BINDING DOMAIN-CONTAINING PROTEIN 6"/>
    <property type="match status" value="1"/>
</dbReference>
<organism evidence="7 8">
    <name type="scientific">Gryllus longicercus</name>
    <dbReference type="NCBI Taxonomy" id="2509291"/>
    <lineage>
        <taxon>Eukaryota</taxon>
        <taxon>Metazoa</taxon>
        <taxon>Ecdysozoa</taxon>
        <taxon>Arthropoda</taxon>
        <taxon>Hexapoda</taxon>
        <taxon>Insecta</taxon>
        <taxon>Pterygota</taxon>
        <taxon>Neoptera</taxon>
        <taxon>Polyneoptera</taxon>
        <taxon>Orthoptera</taxon>
        <taxon>Ensifera</taxon>
        <taxon>Gryllidea</taxon>
        <taxon>Grylloidea</taxon>
        <taxon>Gryllidae</taxon>
        <taxon>Gryllinae</taxon>
        <taxon>Gryllus</taxon>
    </lineage>
</organism>
<dbReference type="PRINTS" id="PR00689">
    <property type="entry name" value="ACOABINDINGP"/>
</dbReference>
<evidence type="ECO:0000256" key="1">
    <source>
        <dbReference type="ARBA" id="ARBA00018419"/>
    </source>
</evidence>
<evidence type="ECO:0000313" key="7">
    <source>
        <dbReference type="EMBL" id="KAK7868690.1"/>
    </source>
</evidence>
<gene>
    <name evidence="7" type="ORF">R5R35_008220</name>
</gene>
<dbReference type="Pfam" id="PF00887">
    <property type="entry name" value="ACBP"/>
    <property type="match status" value="1"/>
</dbReference>
<keyword evidence="4" id="KW-0446">Lipid-binding</keyword>
<comment type="caution">
    <text evidence="7">The sequence shown here is derived from an EMBL/GenBank/DDBJ whole genome shotgun (WGS) entry which is preliminary data.</text>
</comment>
<dbReference type="InterPro" id="IPR002110">
    <property type="entry name" value="Ankyrin_rpt"/>
</dbReference>
<accession>A0AAN9VP48</accession>
<dbReference type="Gene3D" id="1.25.40.20">
    <property type="entry name" value="Ankyrin repeat-containing domain"/>
    <property type="match status" value="2"/>
</dbReference>
<proteinExistence type="predicted"/>
<sequence length="252" mass="28072">MADTGENTVSLTEAFERAANHMKTLVGQLGNDKLLELYAYYKQAKEGSCCIPRPHWFELTAKQKWEAWKELGNMDQETAMKNYISSVSALDPGWELRYSKEQTEDKENAVHNIGWVSVSCLPNTDDYIADDDKTVFDWVKEGNIDKVLELAQKQTVFAAVDDLDDCGMGLIHWAADRGSLSVCRGLLERLKANVNLQDGDGQTALHYASSCGHIDIVKYLLENGADKNITDSEGSLPLDVASDAEIEHILKL</sequence>
<evidence type="ECO:0000259" key="6">
    <source>
        <dbReference type="PROSITE" id="PS51228"/>
    </source>
</evidence>
<dbReference type="InterPro" id="IPR035984">
    <property type="entry name" value="Acyl-CoA-binding_sf"/>
</dbReference>
<dbReference type="Gene3D" id="1.20.80.10">
    <property type="match status" value="1"/>
</dbReference>
<dbReference type="InterPro" id="IPR000582">
    <property type="entry name" value="Acyl-CoA-binding_protein"/>
</dbReference>
<dbReference type="PROSITE" id="PS50297">
    <property type="entry name" value="ANK_REP_REGION"/>
    <property type="match status" value="1"/>
</dbReference>
<dbReference type="SMART" id="SM00248">
    <property type="entry name" value="ANK"/>
    <property type="match status" value="2"/>
</dbReference>